<dbReference type="GO" id="GO:0048245">
    <property type="term" value="P:eosinophil chemotaxis"/>
    <property type="evidence" value="ECO:0000318"/>
    <property type="project" value="GO_Central"/>
</dbReference>
<keyword evidence="6" id="KW-1185">Reference proteome</keyword>
<dbReference type="FunFam" id="2.40.50.40:FF:000002">
    <property type="entry name" value="C-C motif chemokine"/>
    <property type="match status" value="1"/>
</dbReference>
<dbReference type="InParanoid" id="A0A5F8G3R6"/>
<dbReference type="GO" id="GO:0006954">
    <property type="term" value="P:inflammatory response"/>
    <property type="evidence" value="ECO:0000318"/>
    <property type="project" value="GO_Central"/>
</dbReference>
<keyword evidence="2" id="KW-0202">Cytokine</keyword>
<dbReference type="GO" id="GO:0048020">
    <property type="term" value="F:CCR chemokine receptor binding"/>
    <property type="evidence" value="ECO:0000318"/>
    <property type="project" value="GO_Central"/>
</dbReference>
<dbReference type="STRING" id="13616.ENSMODP00000042114"/>
<dbReference type="AlphaFoldDB" id="A0A5F8G3R6"/>
<keyword evidence="3" id="KW-0732">Signal</keyword>
<dbReference type="GeneTree" id="ENSGT01100000263482"/>
<dbReference type="GO" id="GO:0005615">
    <property type="term" value="C:extracellular space"/>
    <property type="evidence" value="ECO:0000318"/>
    <property type="project" value="GO_Central"/>
</dbReference>
<evidence type="ECO:0000259" key="4">
    <source>
        <dbReference type="SMART" id="SM00199"/>
    </source>
</evidence>
<dbReference type="OMA" id="ILPWKWV"/>
<reference evidence="5 6" key="1">
    <citation type="journal article" date="2007" name="Nature">
        <title>Genome of the marsupial Monodelphis domestica reveals innovation in non-coding sequences.</title>
        <authorList>
            <person name="Mikkelsen T.S."/>
            <person name="Wakefield M.J."/>
            <person name="Aken B."/>
            <person name="Amemiya C.T."/>
            <person name="Chang J.L."/>
            <person name="Duke S."/>
            <person name="Garber M."/>
            <person name="Gentles A.J."/>
            <person name="Goodstadt L."/>
            <person name="Heger A."/>
            <person name="Jurka J."/>
            <person name="Kamal M."/>
            <person name="Mauceli E."/>
            <person name="Searle S.M."/>
            <person name="Sharpe T."/>
            <person name="Baker M.L."/>
            <person name="Batzer M.A."/>
            <person name="Benos P.V."/>
            <person name="Belov K."/>
            <person name="Clamp M."/>
            <person name="Cook A."/>
            <person name="Cuff J."/>
            <person name="Das R."/>
            <person name="Davidow L."/>
            <person name="Deakin J.E."/>
            <person name="Fazzari M.J."/>
            <person name="Glass J.L."/>
            <person name="Grabherr M."/>
            <person name="Greally J.M."/>
            <person name="Gu W."/>
            <person name="Hore T.A."/>
            <person name="Huttley G.A."/>
            <person name="Kleber M."/>
            <person name="Jirtle R.L."/>
            <person name="Koina E."/>
            <person name="Lee J.T."/>
            <person name="Mahony S."/>
            <person name="Marra M.A."/>
            <person name="Miller R.D."/>
            <person name="Nicholls R.D."/>
            <person name="Oda M."/>
            <person name="Papenfuss A.T."/>
            <person name="Parra Z.E."/>
            <person name="Pollock D.D."/>
            <person name="Ray D.A."/>
            <person name="Schein J.E."/>
            <person name="Speed T.P."/>
            <person name="Thompson K."/>
            <person name="VandeBerg J.L."/>
            <person name="Wade C.M."/>
            <person name="Walker J.A."/>
            <person name="Waters P.D."/>
            <person name="Webber C."/>
            <person name="Weidman J.R."/>
            <person name="Xie X."/>
            <person name="Zody M.C."/>
            <person name="Baldwin J."/>
            <person name="Abdouelleil A."/>
            <person name="Abdulkadir J."/>
            <person name="Abebe A."/>
            <person name="Abera B."/>
            <person name="Abreu J."/>
            <person name="Acer S.C."/>
            <person name="Aftuck L."/>
            <person name="Alexander A."/>
            <person name="An P."/>
            <person name="Anderson E."/>
            <person name="Anderson S."/>
            <person name="Arachi H."/>
            <person name="Azer M."/>
            <person name="Bachantsang P."/>
            <person name="Barry A."/>
            <person name="Bayul T."/>
            <person name="Berlin A."/>
            <person name="Bessette D."/>
            <person name="Bloom T."/>
            <person name="Bloom T."/>
            <person name="Boguslavskiy L."/>
            <person name="Bonnet C."/>
            <person name="Boukhgalter B."/>
            <person name="Bourzgui I."/>
            <person name="Brown A."/>
            <person name="Cahill P."/>
            <person name="Channer S."/>
            <person name="Cheshatsang Y."/>
            <person name="Chuda L."/>
            <person name="Citroen M."/>
            <person name="Collymore A."/>
            <person name="Cooke P."/>
            <person name="Costello M."/>
            <person name="D'Aco K."/>
            <person name="Daza R."/>
            <person name="De Haan G."/>
            <person name="DeGray S."/>
            <person name="DeMaso C."/>
            <person name="Dhargay N."/>
            <person name="Dooley K."/>
            <person name="Dooley E."/>
            <person name="Doricent M."/>
            <person name="Dorje P."/>
            <person name="Dorjee K."/>
            <person name="Dupes A."/>
            <person name="Elong R."/>
            <person name="Falk J."/>
            <person name="Farina A."/>
            <person name="Faro S."/>
            <person name="Ferguson D."/>
            <person name="Fisher S."/>
            <person name="Foley C.D."/>
            <person name="Franke A."/>
            <person name="Friedrich D."/>
            <person name="Gadbois L."/>
            <person name="Gearin G."/>
            <person name="Gearin C.R."/>
            <person name="Giannoukos G."/>
            <person name="Goode T."/>
            <person name="Graham J."/>
            <person name="Grandbois E."/>
            <person name="Grewal S."/>
            <person name="Gyaltsen K."/>
            <person name="Hafez N."/>
            <person name="Hagos B."/>
            <person name="Hall J."/>
            <person name="Henson C."/>
            <person name="Hollinger A."/>
            <person name="Honan T."/>
            <person name="Huard M.D."/>
            <person name="Hughes L."/>
            <person name="Hurhula B."/>
            <person name="Husby M.E."/>
            <person name="Kamat A."/>
            <person name="Kanga B."/>
            <person name="Kashin S."/>
            <person name="Khazanovich D."/>
            <person name="Kisner P."/>
            <person name="Lance K."/>
            <person name="Lara M."/>
            <person name="Lee W."/>
            <person name="Lennon N."/>
            <person name="Letendre F."/>
            <person name="LeVine R."/>
            <person name="Lipovsky A."/>
            <person name="Liu X."/>
            <person name="Liu J."/>
            <person name="Liu S."/>
            <person name="Lokyitsang T."/>
            <person name="Lokyitsang Y."/>
            <person name="Lubonja R."/>
            <person name="Lui A."/>
            <person name="MacDonald P."/>
            <person name="Magnisalis V."/>
            <person name="Maru K."/>
            <person name="Matthews C."/>
            <person name="McCusker W."/>
            <person name="McDonough S."/>
            <person name="Mehta T."/>
            <person name="Meldrim J."/>
            <person name="Meneus L."/>
            <person name="Mihai O."/>
            <person name="Mihalev A."/>
            <person name="Mihova T."/>
            <person name="Mittelman R."/>
            <person name="Mlenga V."/>
            <person name="Montmayeur A."/>
            <person name="Mulrain L."/>
            <person name="Navidi A."/>
            <person name="Naylor J."/>
            <person name="Negash T."/>
            <person name="Nguyen T."/>
            <person name="Nguyen N."/>
            <person name="Nicol R."/>
            <person name="Norbu C."/>
            <person name="Norbu N."/>
            <person name="Novod N."/>
            <person name="O'Neill B."/>
            <person name="Osman S."/>
            <person name="Markiewicz E."/>
            <person name="Oyono O.L."/>
            <person name="Patti C."/>
            <person name="Phunkhang P."/>
            <person name="Pierre F."/>
            <person name="Priest M."/>
            <person name="Raghuraman S."/>
            <person name="Rege F."/>
            <person name="Reyes R."/>
            <person name="Rise C."/>
            <person name="Rogov P."/>
            <person name="Ross K."/>
            <person name="Ryan E."/>
            <person name="Settipalli S."/>
            <person name="Shea T."/>
            <person name="Sherpa N."/>
            <person name="Shi L."/>
            <person name="Shih D."/>
            <person name="Sparrow T."/>
            <person name="Spaulding J."/>
            <person name="Stalker J."/>
            <person name="Stange-Thomann N."/>
            <person name="Stavropoulos S."/>
            <person name="Stone C."/>
            <person name="Strader C."/>
            <person name="Tesfaye S."/>
            <person name="Thomson T."/>
            <person name="Thoulutsang Y."/>
            <person name="Thoulutsang D."/>
            <person name="Topham K."/>
            <person name="Topping I."/>
            <person name="Tsamla T."/>
            <person name="Vassiliev H."/>
            <person name="Vo A."/>
            <person name="Wangchuk T."/>
            <person name="Wangdi T."/>
            <person name="Weiand M."/>
            <person name="Wilkinson J."/>
            <person name="Wilson A."/>
            <person name="Yadav S."/>
            <person name="Young G."/>
            <person name="Yu Q."/>
            <person name="Zembek L."/>
            <person name="Zhong D."/>
            <person name="Zimmer A."/>
            <person name="Zwirko Z."/>
            <person name="Jaffe D.B."/>
            <person name="Alvarez P."/>
            <person name="Brockman W."/>
            <person name="Butler J."/>
            <person name="Chin C."/>
            <person name="Gnerre S."/>
            <person name="MacCallum I."/>
            <person name="Graves J.A."/>
            <person name="Ponting C.P."/>
            <person name="Breen M."/>
            <person name="Samollow P.B."/>
            <person name="Lander E.S."/>
            <person name="Lindblad-Toh K."/>
        </authorList>
    </citation>
    <scope>NUCLEOTIDE SEQUENCE [LARGE SCALE GENOMIC DNA]</scope>
</reference>
<reference evidence="5" key="2">
    <citation type="submission" date="2025-08" db="UniProtKB">
        <authorList>
            <consortium name="Ensembl"/>
        </authorList>
    </citation>
    <scope>IDENTIFICATION</scope>
</reference>
<dbReference type="Gene3D" id="2.40.50.40">
    <property type="match status" value="1"/>
</dbReference>
<dbReference type="GO" id="GO:0061844">
    <property type="term" value="P:antimicrobial humoral immune response mediated by antimicrobial peptide"/>
    <property type="evidence" value="ECO:0000318"/>
    <property type="project" value="GO_Central"/>
</dbReference>
<accession>A0A5F8G3R6</accession>
<dbReference type="GO" id="GO:0030335">
    <property type="term" value="P:positive regulation of cell migration"/>
    <property type="evidence" value="ECO:0000318"/>
    <property type="project" value="GO_Central"/>
</dbReference>
<evidence type="ECO:0000313" key="5">
    <source>
        <dbReference type="Ensembl" id="ENSMODP00000042114.1"/>
    </source>
</evidence>
<name>A0A5F8G3R6_MONDO</name>
<dbReference type="Ensembl" id="ENSMODT00000074722.1">
    <property type="protein sequence ID" value="ENSMODP00000042114.1"/>
    <property type="gene ID" value="ENSMODG00000043233.1"/>
</dbReference>
<dbReference type="SUPFAM" id="SSF54117">
    <property type="entry name" value="Interleukin 8-like chemokines"/>
    <property type="match status" value="1"/>
</dbReference>
<comment type="similarity">
    <text evidence="1">Belongs to the intercrine beta (chemokine CC) family.</text>
</comment>
<dbReference type="CDD" id="cd00272">
    <property type="entry name" value="Chemokine_CC"/>
    <property type="match status" value="1"/>
</dbReference>
<feature type="domain" description="Chemokine interleukin-8-like" evidence="4">
    <location>
        <begin position="30"/>
        <end position="88"/>
    </location>
</feature>
<protein>
    <recommendedName>
        <fullName evidence="4">Chemokine interleukin-8-like domain-containing protein</fullName>
    </recommendedName>
</protein>
<dbReference type="Proteomes" id="UP000002280">
    <property type="component" value="Chromosome 2"/>
</dbReference>
<dbReference type="GO" id="GO:0070098">
    <property type="term" value="P:chemokine-mediated signaling pathway"/>
    <property type="evidence" value="ECO:0000318"/>
    <property type="project" value="GO_Central"/>
</dbReference>
<evidence type="ECO:0000256" key="3">
    <source>
        <dbReference type="SAM" id="SignalP"/>
    </source>
</evidence>
<dbReference type="PANTHER" id="PTHR12015">
    <property type="entry name" value="SMALL INDUCIBLE CYTOKINE A"/>
    <property type="match status" value="1"/>
</dbReference>
<feature type="chain" id="PRO_5023936454" description="Chemokine interleukin-8-like domain-containing protein" evidence="3">
    <location>
        <begin position="23"/>
        <end position="97"/>
    </location>
</feature>
<dbReference type="InterPro" id="IPR039809">
    <property type="entry name" value="Chemokine_b/g/d"/>
</dbReference>
<dbReference type="SMART" id="SM00199">
    <property type="entry name" value="SCY"/>
    <property type="match status" value="1"/>
</dbReference>
<sequence>MKASRLALCVLLLGVLCSKAQAATHGSNIARYCCETYSPRPIAWKLVQSYELTKSSCSLSAVIFTTKKGQKVCADPKAKWTQRYVASLKSQKVPTQT</sequence>
<evidence type="ECO:0000256" key="1">
    <source>
        <dbReference type="ARBA" id="ARBA00010868"/>
    </source>
</evidence>
<proteinExistence type="inferred from homology"/>
<dbReference type="InterPro" id="IPR036048">
    <property type="entry name" value="Interleukin_8-like_sf"/>
</dbReference>
<dbReference type="GO" id="GO:0008009">
    <property type="term" value="F:chemokine activity"/>
    <property type="evidence" value="ECO:0000318"/>
    <property type="project" value="GO_Central"/>
</dbReference>
<reference evidence="5" key="3">
    <citation type="submission" date="2025-09" db="UniProtKB">
        <authorList>
            <consortium name="Ensembl"/>
        </authorList>
    </citation>
    <scope>IDENTIFICATION</scope>
</reference>
<dbReference type="FunCoup" id="A0A5F8G3R6">
    <property type="interactions" value="287"/>
</dbReference>
<dbReference type="InterPro" id="IPR001811">
    <property type="entry name" value="Chemokine_IL8-like_dom"/>
</dbReference>
<dbReference type="PANTHER" id="PTHR12015:SF73">
    <property type="entry name" value="C-C MOTIF CHEMOKINE 26"/>
    <property type="match status" value="1"/>
</dbReference>
<evidence type="ECO:0000256" key="2">
    <source>
        <dbReference type="ARBA" id="ARBA00022514"/>
    </source>
</evidence>
<evidence type="ECO:0000313" key="6">
    <source>
        <dbReference type="Proteomes" id="UP000002280"/>
    </source>
</evidence>
<dbReference type="Pfam" id="PF00048">
    <property type="entry name" value="IL8"/>
    <property type="match status" value="1"/>
</dbReference>
<dbReference type="Bgee" id="ENSMODG00000043233">
    <property type="expression patterns" value="Expressed in lung and 13 other cell types or tissues"/>
</dbReference>
<feature type="signal peptide" evidence="3">
    <location>
        <begin position="1"/>
        <end position="22"/>
    </location>
</feature>
<organism evidence="5 6">
    <name type="scientific">Monodelphis domestica</name>
    <name type="common">Gray short-tailed opossum</name>
    <dbReference type="NCBI Taxonomy" id="13616"/>
    <lineage>
        <taxon>Eukaryota</taxon>
        <taxon>Metazoa</taxon>
        <taxon>Chordata</taxon>
        <taxon>Craniata</taxon>
        <taxon>Vertebrata</taxon>
        <taxon>Euteleostomi</taxon>
        <taxon>Mammalia</taxon>
        <taxon>Metatheria</taxon>
        <taxon>Didelphimorphia</taxon>
        <taxon>Didelphidae</taxon>
        <taxon>Monodelphis</taxon>
    </lineage>
</organism>